<reference evidence="5 6" key="1">
    <citation type="journal article" date="2014" name="Genome Announc.">
        <title>Draft Genome Sequence of Geobacillus thermopakistaniensis Strain MAS1.</title>
        <authorList>
            <person name="Siddiqui M.A."/>
            <person name="Rashid N."/>
            <person name="Ayyampalayam S."/>
            <person name="Whitman W.B."/>
        </authorList>
    </citation>
    <scope>NUCLEOTIDE SEQUENCE [LARGE SCALE GENOMIC DNA]</scope>
    <source>
        <strain evidence="5 6">MAS1</strain>
    </source>
</reference>
<evidence type="ECO:0000256" key="1">
    <source>
        <dbReference type="ARBA" id="ARBA00022741"/>
    </source>
</evidence>
<dbReference type="PANTHER" id="PTHR43309:SF5">
    <property type="entry name" value="5-OXOPROLINASE SUBUNIT C"/>
    <property type="match status" value="1"/>
</dbReference>
<dbReference type="NCBIfam" id="TIGR00724">
    <property type="entry name" value="urea_amlyse_rel"/>
    <property type="match status" value="1"/>
</dbReference>
<accession>A0A7U9J872</accession>
<comment type="caution">
    <text evidence="5">The sequence shown here is derived from an EMBL/GenBank/DDBJ whole genome shotgun (WGS) entry which is preliminary data.</text>
</comment>
<keyword evidence="3" id="KW-0067">ATP-binding</keyword>
<dbReference type="Proteomes" id="UP000018339">
    <property type="component" value="Unassembled WGS sequence"/>
</dbReference>
<keyword evidence="2" id="KW-0378">Hydrolase</keyword>
<dbReference type="Gene3D" id="2.40.100.10">
    <property type="entry name" value="Cyclophilin-like"/>
    <property type="match status" value="1"/>
</dbReference>
<dbReference type="SUPFAM" id="SSF50891">
    <property type="entry name" value="Cyclophilin-like"/>
    <property type="match status" value="1"/>
</dbReference>
<dbReference type="SMART" id="SM00797">
    <property type="entry name" value="AHS2"/>
    <property type="match status" value="1"/>
</dbReference>
<evidence type="ECO:0000313" key="5">
    <source>
        <dbReference type="EMBL" id="ESU70671.1"/>
    </source>
</evidence>
<organism evidence="5 6">
    <name type="scientific">Geobacillus thermopakistaniensis (strain MAS1)</name>
    <dbReference type="NCBI Taxonomy" id="1408282"/>
    <lineage>
        <taxon>Bacteria</taxon>
        <taxon>Bacillati</taxon>
        <taxon>Bacillota</taxon>
        <taxon>Bacilli</taxon>
        <taxon>Bacillales</taxon>
        <taxon>Anoxybacillaceae</taxon>
        <taxon>Geobacillus</taxon>
    </lineage>
</organism>
<proteinExistence type="predicted"/>
<keyword evidence="6" id="KW-1185">Reference proteome</keyword>
<evidence type="ECO:0000256" key="2">
    <source>
        <dbReference type="ARBA" id="ARBA00022801"/>
    </source>
</evidence>
<evidence type="ECO:0000256" key="3">
    <source>
        <dbReference type="ARBA" id="ARBA00022840"/>
    </source>
</evidence>
<dbReference type="Pfam" id="PF02626">
    <property type="entry name" value="CT_A_B"/>
    <property type="match status" value="1"/>
</dbReference>
<sequence length="346" mass="37659">MRLAISSRFSRLGLMNLHVGARNMIDVIEAGLFTTVQDGGRFGYRHAGVPAGGAMDAWAYRLANALVGNNGDEAVLEATMAGPTLRFRVEAVVAVCGGDFPCTLNGQPISLWKPEIVKSGDVLEVGVCRTGFRAYIAVSGGIDVPPVMGSRSTYVPAQLGGLSGRPLQRGDALPVGVTHGRRVIGRMRWGLASAARRYIGGKTKTVRAVPGPEYDEFTPASRRQFFAARYEVTTQSDRIGYRLSGRALALVREREMVSEAVVFGTVQVPASGQPIVLMADSQTTGGYPRIAQVASVDLPILAQARPGDFIQFQPIEPEEAMWLYREQQQRLARWIAAIRRQWEGER</sequence>
<feature type="domain" description="Carboxyltransferase" evidence="4">
    <location>
        <begin position="46"/>
        <end position="331"/>
    </location>
</feature>
<gene>
    <name evidence="5" type="ORF">T260_17760</name>
</gene>
<name>A0A7U9J872_GEOTM</name>
<dbReference type="EMBL" id="AYSF01000104">
    <property type="protein sequence ID" value="ESU70671.1"/>
    <property type="molecule type" value="Genomic_DNA"/>
</dbReference>
<keyword evidence="1" id="KW-0547">Nucleotide-binding</keyword>
<evidence type="ECO:0000259" key="4">
    <source>
        <dbReference type="SMART" id="SM00797"/>
    </source>
</evidence>
<protein>
    <submittedName>
        <fullName evidence="5">KipI antagonist</fullName>
    </submittedName>
</protein>
<dbReference type="GO" id="GO:0005524">
    <property type="term" value="F:ATP binding"/>
    <property type="evidence" value="ECO:0007669"/>
    <property type="project" value="UniProtKB-KW"/>
</dbReference>
<dbReference type="AlphaFoldDB" id="A0A7U9J872"/>
<dbReference type="GO" id="GO:0016787">
    <property type="term" value="F:hydrolase activity"/>
    <property type="evidence" value="ECO:0007669"/>
    <property type="project" value="UniProtKB-KW"/>
</dbReference>
<dbReference type="PANTHER" id="PTHR43309">
    <property type="entry name" value="5-OXOPROLINASE SUBUNIT C"/>
    <property type="match status" value="1"/>
</dbReference>
<dbReference type="InterPro" id="IPR029000">
    <property type="entry name" value="Cyclophilin-like_dom_sf"/>
</dbReference>
<evidence type="ECO:0000313" key="6">
    <source>
        <dbReference type="Proteomes" id="UP000018339"/>
    </source>
</evidence>
<dbReference type="InterPro" id="IPR052708">
    <property type="entry name" value="PxpC"/>
</dbReference>
<dbReference type="InterPro" id="IPR003778">
    <property type="entry name" value="CT_A_B"/>
</dbReference>